<reference evidence="2 3" key="2">
    <citation type="submission" date="2024-07" db="EMBL/GenBank/DDBJ databases">
        <authorList>
            <person name="Akdeniz Z."/>
        </authorList>
    </citation>
    <scope>NUCLEOTIDE SEQUENCE [LARGE SCALE GENOMIC DNA]</scope>
</reference>
<evidence type="ECO:0000313" key="2">
    <source>
        <dbReference type="EMBL" id="CAL6102164.1"/>
    </source>
</evidence>
<evidence type="ECO:0000313" key="3">
    <source>
        <dbReference type="Proteomes" id="UP001642409"/>
    </source>
</evidence>
<dbReference type="Proteomes" id="UP001642409">
    <property type="component" value="Unassembled WGS sequence"/>
</dbReference>
<evidence type="ECO:0000313" key="1">
    <source>
        <dbReference type="EMBL" id="CAI9936622.1"/>
    </source>
</evidence>
<dbReference type="AlphaFoldDB" id="A0AA86PDM3"/>
<dbReference type="EMBL" id="CAXDID020000552">
    <property type="protein sequence ID" value="CAL6102164.1"/>
    <property type="molecule type" value="Genomic_DNA"/>
</dbReference>
<proteinExistence type="predicted"/>
<gene>
    <name evidence="1" type="ORF">HINF_LOCUS24267</name>
    <name evidence="2" type="ORF">HINF_LOCUS71536</name>
</gene>
<dbReference type="EMBL" id="CATOUU010000638">
    <property type="protein sequence ID" value="CAI9936622.1"/>
    <property type="molecule type" value="Genomic_DNA"/>
</dbReference>
<protein>
    <submittedName>
        <fullName evidence="2">Hypothetical_protein</fullName>
    </submittedName>
</protein>
<keyword evidence="3" id="KW-1185">Reference proteome</keyword>
<organism evidence="1">
    <name type="scientific">Hexamita inflata</name>
    <dbReference type="NCBI Taxonomy" id="28002"/>
    <lineage>
        <taxon>Eukaryota</taxon>
        <taxon>Metamonada</taxon>
        <taxon>Diplomonadida</taxon>
        <taxon>Hexamitidae</taxon>
        <taxon>Hexamitinae</taxon>
        <taxon>Hexamita</taxon>
    </lineage>
</organism>
<name>A0AA86PDM3_9EUKA</name>
<sequence>MFGLIGLSYGALHIETLSTIYQLYNSTYYNYVGVFGYVNGTSSDFTNVLIQLSIGQQQVGQCVGALAGALHALIQNIQSLTIQNSYITSSTRVGFVASICSNININMVSIRDSTINCSHNILSSSNSAISGSVFGQVLDQNSQRNNQLFVKIQSCIIQSITIYCFHNLTWSLAGGLIGDSHITPLSIQYTIVNKSDVEAYGPVTNVVASSGLVSFLYNQTKIELFNIKVSNSNIKASSDTSQSQSCSGIFSHVMYSTDVSSITLYLSNSIVTNISIKITGPTTISGIILTNNKILQFTANQVSTEGINLINSVVVLNCVSIINQAQNGC</sequence>
<reference evidence="1" key="1">
    <citation type="submission" date="2023-06" db="EMBL/GenBank/DDBJ databases">
        <authorList>
            <person name="Kurt Z."/>
        </authorList>
    </citation>
    <scope>NUCLEOTIDE SEQUENCE</scope>
</reference>
<accession>A0AA86PDM3</accession>
<comment type="caution">
    <text evidence="1">The sequence shown here is derived from an EMBL/GenBank/DDBJ whole genome shotgun (WGS) entry which is preliminary data.</text>
</comment>